<feature type="transmembrane region" description="Helical" evidence="1">
    <location>
        <begin position="86"/>
        <end position="115"/>
    </location>
</feature>
<gene>
    <name evidence="2" type="ORF">IAA89_05575</name>
</gene>
<feature type="transmembrane region" description="Helical" evidence="1">
    <location>
        <begin position="152"/>
        <end position="170"/>
    </location>
</feature>
<evidence type="ECO:0000313" key="2">
    <source>
        <dbReference type="EMBL" id="MBO8441881.1"/>
    </source>
</evidence>
<keyword evidence="1" id="KW-0472">Membrane</keyword>
<reference evidence="2" key="2">
    <citation type="journal article" date="2021" name="PeerJ">
        <title>Extensive microbial diversity within the chicken gut microbiome revealed by metagenomics and culture.</title>
        <authorList>
            <person name="Gilroy R."/>
            <person name="Ravi A."/>
            <person name="Getino M."/>
            <person name="Pursley I."/>
            <person name="Horton D.L."/>
            <person name="Alikhan N.F."/>
            <person name="Baker D."/>
            <person name="Gharbi K."/>
            <person name="Hall N."/>
            <person name="Watson M."/>
            <person name="Adriaenssens E.M."/>
            <person name="Foster-Nyarko E."/>
            <person name="Jarju S."/>
            <person name="Secka A."/>
            <person name="Antonio M."/>
            <person name="Oren A."/>
            <person name="Chaudhuri R.R."/>
            <person name="La Ragione R."/>
            <person name="Hildebrand F."/>
            <person name="Pallen M.J."/>
        </authorList>
    </citation>
    <scope>NUCLEOTIDE SEQUENCE</scope>
    <source>
        <strain evidence="2">C6-149</strain>
    </source>
</reference>
<accession>A0A9D9E8H6</accession>
<feature type="transmembrane region" description="Helical" evidence="1">
    <location>
        <begin position="15"/>
        <end position="34"/>
    </location>
</feature>
<dbReference type="Proteomes" id="UP000823614">
    <property type="component" value="Unassembled WGS sequence"/>
</dbReference>
<keyword evidence="1" id="KW-0812">Transmembrane</keyword>
<reference evidence="2" key="1">
    <citation type="submission" date="2020-10" db="EMBL/GenBank/DDBJ databases">
        <authorList>
            <person name="Gilroy R."/>
        </authorList>
    </citation>
    <scope>NUCLEOTIDE SEQUENCE</scope>
    <source>
        <strain evidence="2">C6-149</strain>
    </source>
</reference>
<feature type="transmembrane region" description="Helical" evidence="1">
    <location>
        <begin position="46"/>
        <end position="66"/>
    </location>
</feature>
<keyword evidence="1" id="KW-1133">Transmembrane helix</keyword>
<organism evidence="2 3">
    <name type="scientific">Candidatus Gallilactobacillus intestinavium</name>
    <dbReference type="NCBI Taxonomy" id="2840838"/>
    <lineage>
        <taxon>Bacteria</taxon>
        <taxon>Bacillati</taxon>
        <taxon>Bacillota</taxon>
        <taxon>Bacilli</taxon>
        <taxon>Lactobacillales</taxon>
        <taxon>Lactobacillaceae</taxon>
        <taxon>Lactobacillaceae incertae sedis</taxon>
        <taxon>Candidatus Gallilactobacillus</taxon>
    </lineage>
</organism>
<feature type="transmembrane region" description="Helical" evidence="1">
    <location>
        <begin position="122"/>
        <end position="146"/>
    </location>
</feature>
<dbReference type="EMBL" id="JADIMP010000090">
    <property type="protein sequence ID" value="MBO8441881.1"/>
    <property type="molecule type" value="Genomic_DNA"/>
</dbReference>
<proteinExistence type="predicted"/>
<evidence type="ECO:0000313" key="3">
    <source>
        <dbReference type="Proteomes" id="UP000823614"/>
    </source>
</evidence>
<dbReference type="AlphaFoldDB" id="A0A9D9E8H6"/>
<comment type="caution">
    <text evidence="2">The sequence shown here is derived from an EMBL/GenBank/DDBJ whole genome shotgun (WGS) entry which is preliminary data.</text>
</comment>
<name>A0A9D9E8H6_9LACO</name>
<sequence>MIKVNYIKNKNNKLILFPLIMAFLSGIILIFEIKNHQFNDSYINELLLNMNSFMPAFLGIISKIIISFEEQTQNYNFVLSKSDRVHWINTLIINIYTVWICTLFIIVLPMFLIAVNKISIQIIFNFLWSNVVINFGWILIYVFVGIKLGSNADIFIGFLSIPFLTFYGIATMSKNIWKILPFLYTFKYGTIIKIFSSYSLIAIIFNVFLYLGLSIWFKHTEL</sequence>
<evidence type="ECO:0000256" key="1">
    <source>
        <dbReference type="SAM" id="Phobius"/>
    </source>
</evidence>
<feature type="transmembrane region" description="Helical" evidence="1">
    <location>
        <begin position="191"/>
        <end position="217"/>
    </location>
</feature>
<protein>
    <submittedName>
        <fullName evidence="2">Uncharacterized protein</fullName>
    </submittedName>
</protein>